<proteinExistence type="inferred from homology"/>
<gene>
    <name evidence="2" type="primary">thf1</name>
    <name evidence="3" type="ORF">DSM107014_01945</name>
</gene>
<evidence type="ECO:0000256" key="2">
    <source>
        <dbReference type="HAMAP-Rule" id="MF_01843"/>
    </source>
</evidence>
<dbReference type="AlphaFoldDB" id="A0A941JSD2"/>
<dbReference type="PANTHER" id="PTHR34793">
    <property type="entry name" value="PROTEIN THYLAKOID FORMATION 1, CHLOROPLASTIC"/>
    <property type="match status" value="1"/>
</dbReference>
<dbReference type="EMBL" id="JADQBC010000008">
    <property type="protein sequence ID" value="MBR8826662.1"/>
    <property type="molecule type" value="Genomic_DNA"/>
</dbReference>
<evidence type="ECO:0000256" key="1">
    <source>
        <dbReference type="ARBA" id="ARBA00023054"/>
    </source>
</evidence>
<keyword evidence="1 2" id="KW-0175">Coiled coil</keyword>
<comment type="function">
    <text evidence="2">May be involved in photosynthetic membrane biogenesis.</text>
</comment>
<dbReference type="InterPro" id="IPR017499">
    <property type="entry name" value="Thf1"/>
</dbReference>
<organism evidence="3 4">
    <name type="scientific">Gomphosphaeria aponina SAG 52.96 = DSM 107014</name>
    <dbReference type="NCBI Taxonomy" id="1521640"/>
    <lineage>
        <taxon>Bacteria</taxon>
        <taxon>Bacillati</taxon>
        <taxon>Cyanobacteriota</taxon>
        <taxon>Cyanophyceae</taxon>
        <taxon>Oscillatoriophycideae</taxon>
        <taxon>Chroococcales</taxon>
        <taxon>Gomphosphaeriaceae</taxon>
        <taxon>Gomphosphaeria</taxon>
    </lineage>
</organism>
<sequence>MEKLRTVSDTKRDFYSHHKRPINSVYRRVVEELLVEMHLLSVNVDFRPDPIYYLGVVSSFESFMQGYKPEEDKESIFTALCQSVGDSPGHYRACANNALTVAQKMGEQLVSWIIDPTPIADGEGLLACIQGIKDNAKFKYSRLFAIGLYTLLQNASEELVTDVNRRHEALNSLSAVLHLPEEKLEKDLEVYRSNLEKMAQMLTMLKDVMEADRKKREERSQQKTASE</sequence>
<dbReference type="GO" id="GO:0010207">
    <property type="term" value="P:photosystem II assembly"/>
    <property type="evidence" value="ECO:0007669"/>
    <property type="project" value="InterPro"/>
</dbReference>
<evidence type="ECO:0000313" key="3">
    <source>
        <dbReference type="EMBL" id="MBR8826662.1"/>
    </source>
</evidence>
<reference evidence="3" key="1">
    <citation type="submission" date="2021-02" db="EMBL/GenBank/DDBJ databases">
        <title>Metagenome analyses of Stigonema ocellatum DSM 106950, Chlorogloea purpurea SAG 13.99 and Gomphosphaeria aponina DSM 107014.</title>
        <authorList>
            <person name="Marter P."/>
            <person name="Huang S."/>
        </authorList>
    </citation>
    <scope>NUCLEOTIDE SEQUENCE</scope>
    <source>
        <strain evidence="3">JP213</strain>
    </source>
</reference>
<dbReference type="PANTHER" id="PTHR34793:SF1">
    <property type="entry name" value="PROTEIN THYLAKOID FORMATION 1, CHLOROPLASTIC"/>
    <property type="match status" value="1"/>
</dbReference>
<name>A0A941JSD2_9CHRO</name>
<comment type="similarity">
    <text evidence="2">Belongs to the THF1 family.</text>
</comment>
<evidence type="ECO:0000313" key="4">
    <source>
        <dbReference type="Proteomes" id="UP000767446"/>
    </source>
</evidence>
<dbReference type="HAMAP" id="MF_01843">
    <property type="entry name" value="Thf1"/>
    <property type="match status" value="1"/>
</dbReference>
<dbReference type="NCBIfam" id="TIGR03060">
    <property type="entry name" value="PS_II_psb29"/>
    <property type="match status" value="1"/>
</dbReference>
<dbReference type="GO" id="GO:0030096">
    <property type="term" value="C:plasma membrane-derived thylakoid photosystem II"/>
    <property type="evidence" value="ECO:0007669"/>
    <property type="project" value="TreeGrafter"/>
</dbReference>
<dbReference type="Pfam" id="PF11264">
    <property type="entry name" value="ThylakoidFormat"/>
    <property type="match status" value="1"/>
</dbReference>
<protein>
    <recommendedName>
        <fullName evidence="2">Protein Thf1</fullName>
    </recommendedName>
</protein>
<dbReference type="Proteomes" id="UP000767446">
    <property type="component" value="Unassembled WGS sequence"/>
</dbReference>
<comment type="caution">
    <text evidence="3">The sequence shown here is derived from an EMBL/GenBank/DDBJ whole genome shotgun (WGS) entry which is preliminary data.</text>
</comment>
<accession>A0A941JSD2</accession>